<dbReference type="SUPFAM" id="SSF109604">
    <property type="entry name" value="HD-domain/PDEase-like"/>
    <property type="match status" value="1"/>
</dbReference>
<dbReference type="Gene3D" id="1.10.3210.10">
    <property type="entry name" value="Hypothetical protein af1432"/>
    <property type="match status" value="1"/>
</dbReference>
<dbReference type="Pfam" id="PF13487">
    <property type="entry name" value="HD_5"/>
    <property type="match status" value="1"/>
</dbReference>
<organism evidence="2 3">
    <name type="scientific">Clostridium saccharoperbutylacetonicum N1-4(HMT)</name>
    <dbReference type="NCBI Taxonomy" id="931276"/>
    <lineage>
        <taxon>Bacteria</taxon>
        <taxon>Bacillati</taxon>
        <taxon>Bacillota</taxon>
        <taxon>Clostridia</taxon>
        <taxon>Eubacteriales</taxon>
        <taxon>Clostridiaceae</taxon>
        <taxon>Clostridium</taxon>
    </lineage>
</organism>
<dbReference type="STRING" id="36745.CLSAP_16350"/>
<dbReference type="HOGENOM" id="CLU_000445_92_1_9"/>
<evidence type="ECO:0000259" key="1">
    <source>
        <dbReference type="PROSITE" id="PS51832"/>
    </source>
</evidence>
<proteinExistence type="predicted"/>
<dbReference type="Proteomes" id="UP000011728">
    <property type="component" value="Chromosome"/>
</dbReference>
<sequence>MDGKKEYFNVQELKSGMIITRDVLKNGALLIKEGTVVNDEIITRLKKAYFLEKIEVKVSQAVIAQSTKEAEMQRVEETFKEISDGLKDLYEKFGRVKENKVSELRLFAEKILKELNSIEIVISTVAFKGSGNDPLYRHGVNVAVLSGLLGKWVGLEQSKVNLLIYSALLHDFGITKLEKKFHTKQDILIQDRYKEVCQHAKIAYKYVDSIDYLDKAVSYGVLMHHEREDGSGYPLGITGEKIHSFAKIIAIADELDVMNSDPNYIDKRGPFEILEIIKEKSLNKLDFEYSKIFLEHITNYFMGEDVLLNTGEKAKILQININEIAKPLLLKDGEFLDLSKHKDVYIKELVLQ</sequence>
<dbReference type="AlphaFoldDB" id="M1MV87"/>
<dbReference type="PATRIC" id="fig|931276.5.peg.1627"/>
<dbReference type="eggNOG" id="COG2206">
    <property type="taxonomic scope" value="Bacteria"/>
</dbReference>
<gene>
    <name evidence="2" type="ORF">Cspa_c16570</name>
</gene>
<protein>
    <submittedName>
        <fullName evidence="2">HD-GYP domain-containing protein</fullName>
    </submittedName>
</protein>
<dbReference type="PANTHER" id="PTHR43155:SF2">
    <property type="entry name" value="CYCLIC DI-GMP PHOSPHODIESTERASE PA4108"/>
    <property type="match status" value="1"/>
</dbReference>
<dbReference type="EMBL" id="CP004121">
    <property type="protein sequence ID" value="AGF55427.1"/>
    <property type="molecule type" value="Genomic_DNA"/>
</dbReference>
<evidence type="ECO:0000313" key="3">
    <source>
        <dbReference type="Proteomes" id="UP000011728"/>
    </source>
</evidence>
<dbReference type="RefSeq" id="WP_015391748.1">
    <property type="nucleotide sequence ID" value="NC_020291.1"/>
</dbReference>
<feature type="domain" description="HD-GYP" evidence="1">
    <location>
        <begin position="113"/>
        <end position="309"/>
    </location>
</feature>
<name>M1MV87_9CLOT</name>
<dbReference type="InterPro" id="IPR003607">
    <property type="entry name" value="HD/PDEase_dom"/>
</dbReference>
<keyword evidence="3" id="KW-1185">Reference proteome</keyword>
<dbReference type="OrthoDB" id="9804747at2"/>
<dbReference type="SMART" id="SM00471">
    <property type="entry name" value="HDc"/>
    <property type="match status" value="1"/>
</dbReference>
<accession>M1MV87</accession>
<dbReference type="PANTHER" id="PTHR43155">
    <property type="entry name" value="CYCLIC DI-GMP PHOSPHODIESTERASE PA4108-RELATED"/>
    <property type="match status" value="1"/>
</dbReference>
<reference evidence="2 3" key="1">
    <citation type="submission" date="2013-02" db="EMBL/GenBank/DDBJ databases">
        <title>Genome sequence of Clostridium saccharoperbutylacetonicum N1-4(HMT).</title>
        <authorList>
            <person name="Poehlein A."/>
            <person name="Daniel R."/>
        </authorList>
    </citation>
    <scope>NUCLEOTIDE SEQUENCE [LARGE SCALE GENOMIC DNA]</scope>
    <source>
        <strain evidence="3">N1-4(HMT)</strain>
    </source>
</reference>
<dbReference type="KEGG" id="csr:Cspa_c16570"/>
<dbReference type="PROSITE" id="PS51832">
    <property type="entry name" value="HD_GYP"/>
    <property type="match status" value="1"/>
</dbReference>
<evidence type="ECO:0000313" key="2">
    <source>
        <dbReference type="EMBL" id="AGF55427.1"/>
    </source>
</evidence>
<dbReference type="CDD" id="cd00077">
    <property type="entry name" value="HDc"/>
    <property type="match status" value="1"/>
</dbReference>
<dbReference type="InterPro" id="IPR037522">
    <property type="entry name" value="HD_GYP_dom"/>
</dbReference>